<dbReference type="GO" id="GO:0005634">
    <property type="term" value="C:nucleus"/>
    <property type="evidence" value="ECO:0007669"/>
    <property type="project" value="TreeGrafter"/>
</dbReference>
<comment type="caution">
    <text evidence="10">The sequence shown here is derived from an EMBL/GenBank/DDBJ whole genome shotgun (WGS) entry which is preliminary data.</text>
</comment>
<dbReference type="InterPro" id="IPR036236">
    <property type="entry name" value="Znf_C2H2_sf"/>
</dbReference>
<keyword evidence="6" id="KW-0804">Transcription</keyword>
<evidence type="ECO:0000256" key="6">
    <source>
        <dbReference type="ARBA" id="ARBA00023163"/>
    </source>
</evidence>
<dbReference type="Pfam" id="PF00096">
    <property type="entry name" value="zf-C2H2"/>
    <property type="match status" value="1"/>
</dbReference>
<dbReference type="PROSITE" id="PS50157">
    <property type="entry name" value="ZINC_FINGER_C2H2_2"/>
    <property type="match status" value="2"/>
</dbReference>
<reference evidence="11" key="1">
    <citation type="submission" date="2013-09" db="EMBL/GenBank/DDBJ databases">
        <title>Corchorus olitorius genome sequencing.</title>
        <authorList>
            <person name="Alam M."/>
            <person name="Haque M.S."/>
            <person name="Islam M.S."/>
            <person name="Emdad E.M."/>
            <person name="Islam M.M."/>
            <person name="Ahmed B."/>
            <person name="Halim A."/>
            <person name="Hossen Q.M.M."/>
            <person name="Hossain M.Z."/>
            <person name="Ahmed R."/>
            <person name="Khan M.M."/>
            <person name="Islam R."/>
            <person name="Rashid M.M."/>
            <person name="Khan S.A."/>
            <person name="Rahman M.S."/>
            <person name="Alam M."/>
            <person name="Yahiya A.S."/>
            <person name="Khan M.S."/>
            <person name="Azam M.S."/>
            <person name="Haque T."/>
            <person name="Lashkar M.Z.H."/>
            <person name="Akhand A.I."/>
            <person name="Morshed G."/>
            <person name="Roy S."/>
            <person name="Uddin K.S."/>
            <person name="Rabeya T."/>
            <person name="Hossain A.S."/>
            <person name="Chowdhury A."/>
            <person name="Snigdha A.R."/>
            <person name="Mortoza M.S."/>
            <person name="Matin S.A."/>
            <person name="Hoque S.M.E."/>
            <person name="Islam M.K."/>
            <person name="Roy D.K."/>
            <person name="Haider R."/>
            <person name="Moosa M.M."/>
            <person name="Elias S.M."/>
            <person name="Hasan A.M."/>
            <person name="Jahan S."/>
            <person name="Shafiuddin M."/>
            <person name="Mahmood N."/>
            <person name="Shommy N.S."/>
        </authorList>
    </citation>
    <scope>NUCLEOTIDE SEQUENCE [LARGE SCALE GENOMIC DNA]</scope>
    <source>
        <strain evidence="11">cv. O-4</strain>
    </source>
</reference>
<organism evidence="10 11">
    <name type="scientific">Corchorus olitorius</name>
    <dbReference type="NCBI Taxonomy" id="93759"/>
    <lineage>
        <taxon>Eukaryota</taxon>
        <taxon>Viridiplantae</taxon>
        <taxon>Streptophyta</taxon>
        <taxon>Embryophyta</taxon>
        <taxon>Tracheophyta</taxon>
        <taxon>Spermatophyta</taxon>
        <taxon>Magnoliopsida</taxon>
        <taxon>eudicotyledons</taxon>
        <taxon>Gunneridae</taxon>
        <taxon>Pentapetalae</taxon>
        <taxon>rosids</taxon>
        <taxon>malvids</taxon>
        <taxon>Malvales</taxon>
        <taxon>Malvaceae</taxon>
        <taxon>Grewioideae</taxon>
        <taxon>Apeibeae</taxon>
        <taxon>Corchorus</taxon>
    </lineage>
</organism>
<dbReference type="PROSITE" id="PS00028">
    <property type="entry name" value="ZINC_FINGER_C2H2_1"/>
    <property type="match status" value="2"/>
</dbReference>
<dbReference type="PANTHER" id="PTHR45988">
    <property type="entry name" value="C2H2 TYPE ZINC FINGER TRANSCRIPTION FACTOR FAMILY-RELATED"/>
    <property type="match status" value="1"/>
</dbReference>
<dbReference type="PANTHER" id="PTHR45988:SF90">
    <property type="entry name" value="ZINC FINGER PROTEIN ZAT10-LIKE"/>
    <property type="match status" value="1"/>
</dbReference>
<dbReference type="GO" id="GO:0003700">
    <property type="term" value="F:DNA-binding transcription factor activity"/>
    <property type="evidence" value="ECO:0007669"/>
    <property type="project" value="InterPro"/>
</dbReference>
<gene>
    <name evidence="10" type="ORF">COLO4_19879</name>
</gene>
<feature type="region of interest" description="Disordered" evidence="8">
    <location>
        <begin position="86"/>
        <end position="125"/>
    </location>
</feature>
<keyword evidence="3 7" id="KW-0863">Zinc-finger</keyword>
<feature type="region of interest" description="Disordered" evidence="8">
    <location>
        <begin position="156"/>
        <end position="188"/>
    </location>
</feature>
<keyword evidence="1" id="KW-0479">Metal-binding</keyword>
<evidence type="ECO:0000256" key="2">
    <source>
        <dbReference type="ARBA" id="ARBA00022737"/>
    </source>
</evidence>
<evidence type="ECO:0000313" key="10">
    <source>
        <dbReference type="EMBL" id="OMO89164.1"/>
    </source>
</evidence>
<dbReference type="SMART" id="SM00355">
    <property type="entry name" value="ZnF_C2H2"/>
    <property type="match status" value="2"/>
</dbReference>
<evidence type="ECO:0000256" key="5">
    <source>
        <dbReference type="ARBA" id="ARBA00023015"/>
    </source>
</evidence>
<proteinExistence type="predicted"/>
<dbReference type="InterPro" id="IPR013087">
    <property type="entry name" value="Znf_C2H2_type"/>
</dbReference>
<evidence type="ECO:0000256" key="3">
    <source>
        <dbReference type="ARBA" id="ARBA00022771"/>
    </source>
</evidence>
<evidence type="ECO:0000256" key="4">
    <source>
        <dbReference type="ARBA" id="ARBA00022833"/>
    </source>
</evidence>
<dbReference type="Proteomes" id="UP000187203">
    <property type="component" value="Unassembled WGS sequence"/>
</dbReference>
<dbReference type="InterPro" id="IPR044653">
    <property type="entry name" value="AZF1/2/3-like"/>
</dbReference>
<keyword evidence="11" id="KW-1185">Reference proteome</keyword>
<feature type="compositionally biased region" description="Basic residues" evidence="8">
    <location>
        <begin position="97"/>
        <end position="115"/>
    </location>
</feature>
<keyword evidence="2" id="KW-0677">Repeat</keyword>
<feature type="domain" description="C2H2-type" evidence="9">
    <location>
        <begin position="70"/>
        <end position="94"/>
    </location>
</feature>
<dbReference type="SUPFAM" id="SSF57667">
    <property type="entry name" value="beta-beta-alpha zinc fingers"/>
    <property type="match status" value="1"/>
</dbReference>
<dbReference type="EMBL" id="AWUE01016891">
    <property type="protein sequence ID" value="OMO89164.1"/>
    <property type="molecule type" value="Genomic_DNA"/>
</dbReference>
<keyword evidence="5" id="KW-0805">Transcription regulation</keyword>
<evidence type="ECO:0000313" key="11">
    <source>
        <dbReference type="Proteomes" id="UP000187203"/>
    </source>
</evidence>
<dbReference type="GO" id="GO:0008270">
    <property type="term" value="F:zinc ion binding"/>
    <property type="evidence" value="ECO:0007669"/>
    <property type="project" value="UniProtKB-KW"/>
</dbReference>
<feature type="domain" description="C2H2-type" evidence="9">
    <location>
        <begin position="135"/>
        <end position="163"/>
    </location>
</feature>
<feature type="region of interest" description="Disordered" evidence="8">
    <location>
        <begin position="1"/>
        <end position="39"/>
    </location>
</feature>
<evidence type="ECO:0000256" key="1">
    <source>
        <dbReference type="ARBA" id="ARBA00022723"/>
    </source>
</evidence>
<dbReference type="Gene3D" id="3.30.160.60">
    <property type="entry name" value="Classic Zinc Finger"/>
    <property type="match status" value="1"/>
</dbReference>
<evidence type="ECO:0000259" key="9">
    <source>
        <dbReference type="PROSITE" id="PS50157"/>
    </source>
</evidence>
<dbReference type="AlphaFoldDB" id="A0A1R3J2V0"/>
<keyword evidence="4" id="KW-0862">Zinc</keyword>
<sequence>MFDPQENHDVLDPTDHSSTENKSTDMDASMGFSVQETSKIKKVKPLEELEGDVETPVSDFLQDKDTLKIKTCGYCGKGFHSDRALGGHLRIHGGGGGHHRPKPKSKSVKKNKKRAREHERPCEEEKKEYNDKFEFACFGCKESFVSLQLLCRHVRNSHRPSPNPNKGFKPIHISRPNSSSKETPDHQTTIEFQQEERGIKGLTKLSLQGLIRSRTRNRTLSVAMIC</sequence>
<feature type="compositionally biased region" description="Polar residues" evidence="8">
    <location>
        <begin position="175"/>
        <end position="188"/>
    </location>
</feature>
<dbReference type="GO" id="GO:0000976">
    <property type="term" value="F:transcription cis-regulatory region binding"/>
    <property type="evidence" value="ECO:0007669"/>
    <property type="project" value="TreeGrafter"/>
</dbReference>
<feature type="compositionally biased region" description="Basic and acidic residues" evidence="8">
    <location>
        <begin position="116"/>
        <end position="125"/>
    </location>
</feature>
<dbReference type="OrthoDB" id="975071at2759"/>
<evidence type="ECO:0000256" key="7">
    <source>
        <dbReference type="PROSITE-ProRule" id="PRU00042"/>
    </source>
</evidence>
<name>A0A1R3J2V0_9ROSI</name>
<protein>
    <submittedName>
        <fullName evidence="10">Zinc finger, C2H2-like protein</fullName>
    </submittedName>
</protein>
<evidence type="ECO:0000256" key="8">
    <source>
        <dbReference type="SAM" id="MobiDB-lite"/>
    </source>
</evidence>
<accession>A0A1R3J2V0</accession>
<feature type="compositionally biased region" description="Basic and acidic residues" evidence="8">
    <location>
        <begin position="1"/>
        <end position="25"/>
    </location>
</feature>